<accession>A0A2W5MYN5</accession>
<sequence length="610" mass="66016">MSIESKITAVIESIPFADLYVHPMNPRGAVDEAGIATLAENIRALGLIQNLAGLRDDDGRVGIVAGGRRLRALALLRDDPRFETVPVRIAPDAATARVWAASENHLREALHPADEIRDYADLAARGAAIPEIAIAFGVADAHVRRRLKLAALPGPVLEALRADEISLGAAACFTICDDLAHALGVLEQARGRSFDEHRLRRLLKPAAIRDGDRRARFVGLDAYRAAGGRISHDLFADEVYLDDPDILDACFAEKLAGAAEELRAAEGWRWVRTAPESYMGYGEIEALGAARLYPEFGVWTEEEAVRQDALARLAEADALDEAGAAELDRLNAIVEGDYTAAQKEHSGIICYVTHSGAVKAERGLVLPEDQPAAIEAGVLAERAGRGEGEAKRQKSLISAALAEDLARVARGARQHAMLGTPDLLLDLLAFELSGRIGHGHAFGLRVSDVPNQPGTATGFALDPRLIEPAPRPENPWDFDRAAAFRAFRAEDAGYRRGELLRHLTALLTIDDRDLAALIDAEAKTEIRAVWTPTAENFLGRVSGATLEALWAELLDLAPEHPTMTAFAKLRKGEKAARLESLFADEATRASLKLSKKQRARIDAWLPEGMG</sequence>
<dbReference type="Proteomes" id="UP000249185">
    <property type="component" value="Unassembled WGS sequence"/>
</dbReference>
<dbReference type="GO" id="GO:0007059">
    <property type="term" value="P:chromosome segregation"/>
    <property type="evidence" value="ECO:0007669"/>
    <property type="project" value="TreeGrafter"/>
</dbReference>
<dbReference type="GO" id="GO:0005694">
    <property type="term" value="C:chromosome"/>
    <property type="evidence" value="ECO:0007669"/>
    <property type="project" value="TreeGrafter"/>
</dbReference>
<dbReference type="Gene3D" id="1.10.10.2830">
    <property type="match status" value="1"/>
</dbReference>
<dbReference type="AlphaFoldDB" id="A0A2W5MYN5"/>
<feature type="domain" description="ParB-like N-terminal" evidence="1">
    <location>
        <begin position="12"/>
        <end position="105"/>
    </location>
</feature>
<protein>
    <submittedName>
        <fullName evidence="2">Chromosome partitioning protein ParB</fullName>
    </submittedName>
</protein>
<dbReference type="Gene3D" id="3.90.1530.30">
    <property type="match status" value="1"/>
</dbReference>
<organism evidence="2 3">
    <name type="scientific">Rhodovulum sulfidophilum</name>
    <name type="common">Rhodobacter sulfidophilus</name>
    <dbReference type="NCBI Taxonomy" id="35806"/>
    <lineage>
        <taxon>Bacteria</taxon>
        <taxon>Pseudomonadati</taxon>
        <taxon>Pseudomonadota</taxon>
        <taxon>Alphaproteobacteria</taxon>
        <taxon>Rhodobacterales</taxon>
        <taxon>Paracoccaceae</taxon>
        <taxon>Rhodovulum</taxon>
    </lineage>
</organism>
<dbReference type="SMART" id="SM00470">
    <property type="entry name" value="ParB"/>
    <property type="match status" value="1"/>
</dbReference>
<dbReference type="SUPFAM" id="SSF110849">
    <property type="entry name" value="ParB/Sulfiredoxin"/>
    <property type="match status" value="1"/>
</dbReference>
<dbReference type="InterPro" id="IPR003115">
    <property type="entry name" value="ParB_N"/>
</dbReference>
<dbReference type="EMBL" id="QFPW01000027">
    <property type="protein sequence ID" value="PZQ46306.1"/>
    <property type="molecule type" value="Genomic_DNA"/>
</dbReference>
<dbReference type="PANTHER" id="PTHR33375:SF7">
    <property type="entry name" value="CHROMOSOME 2-PARTITIONING PROTEIN PARB-RELATED"/>
    <property type="match status" value="1"/>
</dbReference>
<evidence type="ECO:0000313" key="3">
    <source>
        <dbReference type="Proteomes" id="UP000249185"/>
    </source>
</evidence>
<evidence type="ECO:0000259" key="1">
    <source>
        <dbReference type="SMART" id="SM00470"/>
    </source>
</evidence>
<gene>
    <name evidence="2" type="ORF">DI556_20750</name>
</gene>
<proteinExistence type="predicted"/>
<evidence type="ECO:0000313" key="2">
    <source>
        <dbReference type="EMBL" id="PZQ46306.1"/>
    </source>
</evidence>
<dbReference type="SUPFAM" id="SSF109709">
    <property type="entry name" value="KorB DNA-binding domain-like"/>
    <property type="match status" value="1"/>
</dbReference>
<dbReference type="InterPro" id="IPR050336">
    <property type="entry name" value="Chromosome_partition/occlusion"/>
</dbReference>
<comment type="caution">
    <text evidence="2">The sequence shown here is derived from an EMBL/GenBank/DDBJ whole genome shotgun (WGS) entry which is preliminary data.</text>
</comment>
<reference evidence="2 3" key="1">
    <citation type="submission" date="2017-08" db="EMBL/GenBank/DDBJ databases">
        <title>Infants hospitalized years apart are colonized by the same room-sourced microbial strains.</title>
        <authorList>
            <person name="Brooks B."/>
            <person name="Olm M.R."/>
            <person name="Firek B.A."/>
            <person name="Baker R."/>
            <person name="Thomas B.C."/>
            <person name="Morowitz M.J."/>
            <person name="Banfield J.F."/>
        </authorList>
    </citation>
    <scope>NUCLEOTIDE SEQUENCE [LARGE SCALE GENOMIC DNA]</scope>
    <source>
        <strain evidence="2">S2_005_002_R2_34</strain>
    </source>
</reference>
<dbReference type="InterPro" id="IPR036086">
    <property type="entry name" value="ParB/Sulfiredoxin_sf"/>
</dbReference>
<name>A0A2W5MYN5_RHOSU</name>
<dbReference type="PANTHER" id="PTHR33375">
    <property type="entry name" value="CHROMOSOME-PARTITIONING PROTEIN PARB-RELATED"/>
    <property type="match status" value="1"/>
</dbReference>
<dbReference type="Pfam" id="PF02195">
    <property type="entry name" value="ParB_N"/>
    <property type="match status" value="1"/>
</dbReference>